<organism evidence="1 2">
    <name type="scientific">Thalassospira marina</name>
    <dbReference type="NCBI Taxonomy" id="2048283"/>
    <lineage>
        <taxon>Bacteria</taxon>
        <taxon>Pseudomonadati</taxon>
        <taxon>Pseudomonadota</taxon>
        <taxon>Alphaproteobacteria</taxon>
        <taxon>Rhodospirillales</taxon>
        <taxon>Thalassospiraceae</taxon>
        <taxon>Thalassospira</taxon>
    </lineage>
</organism>
<proteinExistence type="predicted"/>
<accession>A0ABM6QH27</accession>
<sequence length="441" mass="48631">MFERPEKSLVNLVDKLFAAASSGLMSGGQFKHRTPKGKPSKTALFELFTGDFKGKVASWRNASARKGTPLNQLHRTDELIAIFSANDAKLFDSQKPIVPARKKADFLEFAQFLNDNFANDKNKLVLGLNAYRASLVTAYTENKVRNGGGLEAGITGRDFDISGSNTSGTPNKDFGASVLMYARYLAATRRHQMVVELRNKLTHLFHLLGLNGEREKLGQLAEKSSAVLKDNASRAEVLIDDLGWAIHLQGRTDEAEENIKAALVMLESEAPTNLEGKVRNFRARSKANRHLAFLAENLNLRSFYLDKCREAFEQVQTEKSAIELYNVGIRCDEAQLYHAQAYLSARDLGVQAEGELPDNDIAARKIADKALTIVNRAIEIFEDIGDLERQVKALVLVERLYRATGQRVKAVDAGALREEALAKSGIDGGLGSIALQKPITV</sequence>
<keyword evidence="1" id="KW-0614">Plasmid</keyword>
<dbReference type="RefSeq" id="WP_101286841.1">
    <property type="nucleotide sequence ID" value="NZ_CP024200.1"/>
</dbReference>
<evidence type="ECO:0000313" key="1">
    <source>
        <dbReference type="EMBL" id="AUG55900.1"/>
    </source>
</evidence>
<dbReference type="InterPro" id="IPR011990">
    <property type="entry name" value="TPR-like_helical_dom_sf"/>
</dbReference>
<geneLocation type="plasmid" evidence="2">
    <name>pcsc3h3</name>
</geneLocation>
<gene>
    <name evidence="1" type="ORF">CSC3H3_24110</name>
</gene>
<protein>
    <recommendedName>
        <fullName evidence="3">Tetratricopeptide repeat protein</fullName>
    </recommendedName>
</protein>
<reference evidence="1 2" key="1">
    <citation type="submission" date="2017-10" db="EMBL/GenBank/DDBJ databases">
        <title>Biodiversity and function of Thalassospira species in the particle-attached aromatic-hydrocarbon-degrading consortia from the surface seawater of the China South Sea.</title>
        <authorList>
            <person name="Dong C."/>
            <person name="Liu R."/>
            <person name="Shao Z."/>
        </authorList>
    </citation>
    <scope>NUCLEOTIDE SEQUENCE [LARGE SCALE GENOMIC DNA]</scope>
    <source>
        <strain evidence="1 2">CSC3H3</strain>
        <plasmid evidence="2">pcsc3h3</plasmid>
    </source>
</reference>
<evidence type="ECO:0008006" key="3">
    <source>
        <dbReference type="Google" id="ProtNLM"/>
    </source>
</evidence>
<dbReference type="EMBL" id="CP024200">
    <property type="protein sequence ID" value="AUG55900.1"/>
    <property type="molecule type" value="Genomic_DNA"/>
</dbReference>
<keyword evidence="2" id="KW-1185">Reference proteome</keyword>
<name>A0ABM6QH27_9PROT</name>
<dbReference type="Gene3D" id="1.25.40.10">
    <property type="entry name" value="Tetratricopeptide repeat domain"/>
    <property type="match status" value="1"/>
</dbReference>
<evidence type="ECO:0000313" key="2">
    <source>
        <dbReference type="Proteomes" id="UP000233458"/>
    </source>
</evidence>
<dbReference type="Proteomes" id="UP000233458">
    <property type="component" value="Plasmid pCSC3H3"/>
</dbReference>